<accession>A0A6P2DJ13</accession>
<dbReference type="Proteomes" id="UP000464178">
    <property type="component" value="Chromosome"/>
</dbReference>
<evidence type="ECO:0000313" key="2">
    <source>
        <dbReference type="EMBL" id="VTS02658.1"/>
    </source>
</evidence>
<keyword evidence="3" id="KW-1185">Reference proteome</keyword>
<proteinExistence type="predicted"/>
<dbReference type="KEGG" id="gms:SOIL9_74430"/>
<name>A0A6P2DJ13_9BACT</name>
<reference evidence="2 3" key="1">
    <citation type="submission" date="2019-05" db="EMBL/GenBank/DDBJ databases">
        <authorList>
            <consortium name="Science for Life Laboratories"/>
        </authorList>
    </citation>
    <scope>NUCLEOTIDE SEQUENCE [LARGE SCALE GENOMIC DNA]</scope>
    <source>
        <strain evidence="2">Soil9</strain>
    </source>
</reference>
<evidence type="ECO:0000313" key="3">
    <source>
        <dbReference type="Proteomes" id="UP000464178"/>
    </source>
</evidence>
<evidence type="ECO:0000256" key="1">
    <source>
        <dbReference type="SAM" id="MobiDB-lite"/>
    </source>
</evidence>
<protein>
    <submittedName>
        <fullName evidence="2">Uncharacterized protein</fullName>
    </submittedName>
</protein>
<dbReference type="Gene3D" id="2.60.120.260">
    <property type="entry name" value="Galactose-binding domain-like"/>
    <property type="match status" value="1"/>
</dbReference>
<dbReference type="RefSeq" id="WP_162672803.1">
    <property type="nucleotide sequence ID" value="NZ_LR593886.1"/>
</dbReference>
<gene>
    <name evidence="2" type="ORF">SOIL9_74430</name>
</gene>
<feature type="region of interest" description="Disordered" evidence="1">
    <location>
        <begin position="1"/>
        <end position="27"/>
    </location>
</feature>
<dbReference type="EMBL" id="LR593886">
    <property type="protein sequence ID" value="VTS02658.1"/>
    <property type="molecule type" value="Genomic_DNA"/>
</dbReference>
<dbReference type="SUPFAM" id="SSF49785">
    <property type="entry name" value="Galactose-binding domain-like"/>
    <property type="match status" value="1"/>
</dbReference>
<sequence length="97" mass="10428">MHTIRLGPPWDVASTPSGTRHTRKFGRPRTLDADERVWLVCAQVPGAVEVRVNGTVVATPDPFAVDITSLLLPRNEVAFTVASEAPIGAVVLEIRSA</sequence>
<dbReference type="AlphaFoldDB" id="A0A6P2DJ13"/>
<organism evidence="2 3">
    <name type="scientific">Gemmata massiliana</name>
    <dbReference type="NCBI Taxonomy" id="1210884"/>
    <lineage>
        <taxon>Bacteria</taxon>
        <taxon>Pseudomonadati</taxon>
        <taxon>Planctomycetota</taxon>
        <taxon>Planctomycetia</taxon>
        <taxon>Gemmatales</taxon>
        <taxon>Gemmataceae</taxon>
        <taxon>Gemmata</taxon>
    </lineage>
</organism>
<dbReference type="InterPro" id="IPR008979">
    <property type="entry name" value="Galactose-bd-like_sf"/>
</dbReference>